<dbReference type="InterPro" id="IPR050381">
    <property type="entry name" value="SLX1_endonuclease"/>
</dbReference>
<evidence type="ECO:0000256" key="4">
    <source>
        <dbReference type="ARBA" id="ARBA00022801"/>
    </source>
</evidence>
<evidence type="ECO:0000256" key="10">
    <source>
        <dbReference type="SAM" id="MobiDB-lite"/>
    </source>
</evidence>
<keyword evidence="3 8" id="KW-0227">DNA damage</keyword>
<dbReference type="InterPro" id="IPR001841">
    <property type="entry name" value="Znf_RING"/>
</dbReference>
<dbReference type="GeneID" id="36402282"/>
<keyword evidence="6 8" id="KW-0234">DNA repair</keyword>
<comment type="function">
    <text evidence="8">Catalytic subunit of a heterodimeric structure-specific endonuclease that resolves DNA secondary structures generated during DNA repair and recombination. Has endonuclease activity towards branched DNA substrates, introducing single-strand cuts in duplex DNA close to junctions with ss-DNA.</text>
</comment>
<dbReference type="PANTHER" id="PTHR20208">
    <property type="entry name" value="STRUCTURE-SPECIFIC ENDONUCLEASE SUBUNIT SLX1"/>
    <property type="match status" value="1"/>
</dbReference>
<comment type="caution">
    <text evidence="8">Lacks conserved residue(s) required for the propagation of feature annotation.</text>
</comment>
<comment type="cofactor">
    <cofactor evidence="8">
        <name>a divalent metal cation</name>
        <dbReference type="ChEBI" id="CHEBI:60240"/>
    </cofactor>
</comment>
<feature type="compositionally biased region" description="Basic and acidic residues" evidence="10">
    <location>
        <begin position="256"/>
        <end position="280"/>
    </location>
</feature>
<keyword evidence="14" id="KW-1185">Reference proteome</keyword>
<dbReference type="Pfam" id="PF21202">
    <property type="entry name" value="SLX1_C"/>
    <property type="match status" value="1"/>
</dbReference>
<evidence type="ECO:0000256" key="5">
    <source>
        <dbReference type="ARBA" id="ARBA00023172"/>
    </source>
</evidence>
<protein>
    <recommendedName>
        <fullName evidence="8">Structure-specific endonuclease subunit SLX1 homolog</fullName>
        <ecNumber evidence="8">3.1.-.-</ecNumber>
    </recommendedName>
</protein>
<keyword evidence="2 8" id="KW-0255">Endonuclease</keyword>
<evidence type="ECO:0000256" key="2">
    <source>
        <dbReference type="ARBA" id="ARBA00022759"/>
    </source>
</evidence>
<dbReference type="Gene3D" id="3.40.1440.10">
    <property type="entry name" value="GIY-YIG endonuclease"/>
    <property type="match status" value="1"/>
</dbReference>
<evidence type="ECO:0000256" key="1">
    <source>
        <dbReference type="ARBA" id="ARBA00022722"/>
    </source>
</evidence>
<dbReference type="RefSeq" id="XP_024585833.1">
    <property type="nucleotide sequence ID" value="XM_024720655.1"/>
</dbReference>
<dbReference type="InterPro" id="IPR013083">
    <property type="entry name" value="Znf_RING/FYVE/PHD"/>
</dbReference>
<keyword evidence="9" id="KW-0479">Metal-binding</keyword>
<dbReference type="PANTHER" id="PTHR20208:SF13">
    <property type="entry name" value="STRUCTURE-SPECIFIC ENDONUCLEASE SUBUNIT SLX1"/>
    <property type="match status" value="1"/>
</dbReference>
<dbReference type="GO" id="GO:0033557">
    <property type="term" value="C:Slx1-Slx4 complex"/>
    <property type="evidence" value="ECO:0007669"/>
    <property type="project" value="UniProtKB-UniRule"/>
</dbReference>
<evidence type="ECO:0000256" key="6">
    <source>
        <dbReference type="ARBA" id="ARBA00023204"/>
    </source>
</evidence>
<keyword evidence="7 8" id="KW-0539">Nucleus</keyword>
<keyword evidence="5 8" id="KW-0233">DNA recombination</keyword>
<dbReference type="InterPro" id="IPR027520">
    <property type="entry name" value="Slx1"/>
</dbReference>
<comment type="similarity">
    <text evidence="8">Belongs to the SLX1 family.</text>
</comment>
<dbReference type="CDD" id="cd10455">
    <property type="entry name" value="GIY-YIG_SLX1"/>
    <property type="match status" value="1"/>
</dbReference>
<evidence type="ECO:0000256" key="3">
    <source>
        <dbReference type="ARBA" id="ARBA00022763"/>
    </source>
</evidence>
<dbReference type="HAMAP" id="MF_03100">
    <property type="entry name" value="Endonuc_su_Slx1"/>
    <property type="match status" value="1"/>
</dbReference>
<dbReference type="GO" id="GO:0006310">
    <property type="term" value="P:DNA recombination"/>
    <property type="evidence" value="ECO:0007669"/>
    <property type="project" value="UniProtKB-UniRule"/>
</dbReference>
<dbReference type="InterPro" id="IPR000305">
    <property type="entry name" value="GIY-YIG_endonuc"/>
</dbReference>
<dbReference type="AlphaFoldDB" id="A0A0P1B3X2"/>
<dbReference type="Pfam" id="PF01541">
    <property type="entry name" value="GIY-YIG"/>
    <property type="match status" value="1"/>
</dbReference>
<organism evidence="13 14">
    <name type="scientific">Plasmopara halstedii</name>
    <name type="common">Downy mildew of sunflower</name>
    <dbReference type="NCBI Taxonomy" id="4781"/>
    <lineage>
        <taxon>Eukaryota</taxon>
        <taxon>Sar</taxon>
        <taxon>Stramenopiles</taxon>
        <taxon>Oomycota</taxon>
        <taxon>Peronosporomycetes</taxon>
        <taxon>Peronosporales</taxon>
        <taxon>Peronosporaceae</taxon>
        <taxon>Plasmopara</taxon>
    </lineage>
</organism>
<feature type="region of interest" description="Disordered" evidence="10">
    <location>
        <begin position="234"/>
        <end position="287"/>
    </location>
</feature>
<evidence type="ECO:0000259" key="12">
    <source>
        <dbReference type="PROSITE" id="PS50164"/>
    </source>
</evidence>
<dbReference type="PROSITE" id="PS50089">
    <property type="entry name" value="ZF_RING_2"/>
    <property type="match status" value="1"/>
</dbReference>
<evidence type="ECO:0000256" key="8">
    <source>
        <dbReference type="HAMAP-Rule" id="MF_03100"/>
    </source>
</evidence>
<dbReference type="GO" id="GO:0008270">
    <property type="term" value="F:zinc ion binding"/>
    <property type="evidence" value="ECO:0007669"/>
    <property type="project" value="UniProtKB-KW"/>
</dbReference>
<proteinExistence type="inferred from homology"/>
<sequence length="329" mass="38617">MLFFSCYLLTPAQPPRRLRCTYIGFTVSPTRRIRQHNGELVNGAKRTRKFRPWEMVAVVHGFPSKFRALQFEWIWQHPHASKILKPHAESLQKFGTSHSLKRKIVEMLELVNLKPFRGLPLIVTFTNEEIHNIARKFGRRYLAVHCETKALKTFAGVEKVKINFHCFICDNELKTEMKSDDILNCYHKDCEMYCHKSCLKDHFRLTRRDNHDDDSKGECPLCQNPLKVALTQGIGREQNKKQVSSDQGRRIKRNTRVMDSHVNDLETSERHKFTERRNQDNDDEGESFELSSNLFTDCEFNGWFDGRRDIKTDINCQNRTSLVEIIDLT</sequence>
<evidence type="ECO:0000313" key="13">
    <source>
        <dbReference type="EMBL" id="CEG49464.1"/>
    </source>
</evidence>
<evidence type="ECO:0000256" key="7">
    <source>
        <dbReference type="ARBA" id="ARBA00023242"/>
    </source>
</evidence>
<dbReference type="Proteomes" id="UP000054928">
    <property type="component" value="Unassembled WGS sequence"/>
</dbReference>
<dbReference type="EMBL" id="CCYD01003055">
    <property type="protein sequence ID" value="CEG49464.1"/>
    <property type="molecule type" value="Genomic_DNA"/>
</dbReference>
<keyword evidence="9" id="KW-0863">Zinc-finger</keyword>
<name>A0A0P1B3X2_PLAHL</name>
<dbReference type="EC" id="3.1.-.-" evidence="8"/>
<dbReference type="InterPro" id="IPR035901">
    <property type="entry name" value="GIY-YIG_endonuc_sf"/>
</dbReference>
<feature type="domain" description="RING-type" evidence="11">
    <location>
        <begin position="166"/>
        <end position="223"/>
    </location>
</feature>
<keyword evidence="4 8" id="KW-0378">Hydrolase</keyword>
<dbReference type="STRING" id="4781.A0A0P1B3X2"/>
<dbReference type="Gene3D" id="3.30.40.10">
    <property type="entry name" value="Zinc/RING finger domain, C3HC4 (zinc finger)"/>
    <property type="match status" value="1"/>
</dbReference>
<evidence type="ECO:0000259" key="11">
    <source>
        <dbReference type="PROSITE" id="PS50089"/>
    </source>
</evidence>
<dbReference type="InterPro" id="IPR048749">
    <property type="entry name" value="SLX1_C"/>
</dbReference>
<reference evidence="14" key="1">
    <citation type="submission" date="2014-09" db="EMBL/GenBank/DDBJ databases">
        <authorList>
            <person name="Sharma Rahul"/>
            <person name="Thines Marco"/>
        </authorList>
    </citation>
    <scope>NUCLEOTIDE SEQUENCE [LARGE SCALE GENOMIC DNA]</scope>
</reference>
<dbReference type="PROSITE" id="PS50164">
    <property type="entry name" value="GIY_YIG"/>
    <property type="match status" value="1"/>
</dbReference>
<evidence type="ECO:0000313" key="14">
    <source>
        <dbReference type="Proteomes" id="UP000054928"/>
    </source>
</evidence>
<keyword evidence="1 8" id="KW-0540">Nuclease</keyword>
<dbReference type="GO" id="GO:0006281">
    <property type="term" value="P:DNA repair"/>
    <property type="evidence" value="ECO:0007669"/>
    <property type="project" value="UniProtKB-UniRule"/>
</dbReference>
<comment type="subcellular location">
    <subcellularLocation>
        <location evidence="8">Nucleus</location>
    </subcellularLocation>
</comment>
<dbReference type="GO" id="GO:0017108">
    <property type="term" value="F:5'-flap endonuclease activity"/>
    <property type="evidence" value="ECO:0007669"/>
    <property type="project" value="InterPro"/>
</dbReference>
<feature type="domain" description="GIY-YIG" evidence="12">
    <location>
        <begin position="2"/>
        <end position="85"/>
    </location>
</feature>
<dbReference type="OrthoDB" id="24645at2759"/>
<comment type="subunit">
    <text evidence="8">Forms a heterodimer with a member of the SLX4 family.</text>
</comment>
<accession>A0A0P1B3X2</accession>
<keyword evidence="9" id="KW-0862">Zinc</keyword>
<evidence type="ECO:0000256" key="9">
    <source>
        <dbReference type="PROSITE-ProRule" id="PRU00175"/>
    </source>
</evidence>